<dbReference type="AlphaFoldDB" id="A0A3D2X7I6"/>
<keyword evidence="2" id="KW-0406">Ion transport</keyword>
<name>A0A3D2X7I6_9FIRM</name>
<evidence type="ECO:0000256" key="2">
    <source>
        <dbReference type="ARBA" id="ARBA00023065"/>
    </source>
</evidence>
<keyword evidence="1" id="KW-0813">Transport</keyword>
<dbReference type="GO" id="GO:0046961">
    <property type="term" value="F:proton-transporting ATPase activity, rotational mechanism"/>
    <property type="evidence" value="ECO:0007669"/>
    <property type="project" value="InterPro"/>
</dbReference>
<dbReference type="InterPro" id="IPR036079">
    <property type="entry name" value="ATPase_csu/dsu_sf"/>
</dbReference>
<dbReference type="Pfam" id="PF01992">
    <property type="entry name" value="vATP-synt_AC39"/>
    <property type="match status" value="1"/>
</dbReference>
<dbReference type="Proteomes" id="UP000262969">
    <property type="component" value="Unassembled WGS sequence"/>
</dbReference>
<reference evidence="3 4" key="1">
    <citation type="journal article" date="2018" name="Nat. Biotechnol.">
        <title>A standardized bacterial taxonomy based on genome phylogeny substantially revises the tree of life.</title>
        <authorList>
            <person name="Parks D.H."/>
            <person name="Chuvochina M."/>
            <person name="Waite D.W."/>
            <person name="Rinke C."/>
            <person name="Skarshewski A."/>
            <person name="Chaumeil P.A."/>
            <person name="Hugenholtz P."/>
        </authorList>
    </citation>
    <scope>NUCLEOTIDE SEQUENCE [LARGE SCALE GENOMIC DNA]</scope>
    <source>
        <strain evidence="3">UBA11728</strain>
    </source>
</reference>
<dbReference type="Gene3D" id="1.10.132.50">
    <property type="entry name" value="ATP synthase (C/AC39) subunit, domain 3"/>
    <property type="match status" value="3"/>
</dbReference>
<evidence type="ECO:0008006" key="5">
    <source>
        <dbReference type="Google" id="ProtNLM"/>
    </source>
</evidence>
<dbReference type="InterPro" id="IPR002843">
    <property type="entry name" value="ATPase_V0-cplx_csu/dsu"/>
</dbReference>
<dbReference type="EMBL" id="DPVV01000292">
    <property type="protein sequence ID" value="HCL02505.1"/>
    <property type="molecule type" value="Genomic_DNA"/>
</dbReference>
<dbReference type="SUPFAM" id="SSF103486">
    <property type="entry name" value="V-type ATP synthase subunit C"/>
    <property type="match status" value="1"/>
</dbReference>
<sequence length="346" mass="40700">MSGKLLSYSGITTKSKAMESKLIKGDDYRKLSEMTSVNEFVLYFKSHDAYQPFFAALSENAVHRGQIEMVLKNSLYDSFAKLYRFADKKQREILKLVFFHYEVSMLKSCLQKLYSPEIKLNLGVYREIFKEHSSLRLVELENAKNLEEFTNILRGTEYFPLFMRMLNSNHKTLFDLEMQLDVYYYKALWKRKNKVLKGKEQETLTRAIGTRIDVANIMMIYRSKKYYAVEPADILAVIIPISYKLNQHDLMNMINASSITEFTNLLQASKYRIDKENLTQDDMERAYFEAILYAYQFSKVKYPVSIAPILNYLYLKELEIDNLTTVLECIRYGLESDHILELIIKL</sequence>
<comment type="caution">
    <text evidence="3">The sequence shown here is derived from an EMBL/GenBank/DDBJ whole genome shotgun (WGS) entry which is preliminary data.</text>
</comment>
<dbReference type="PANTHER" id="PTHR38682">
    <property type="entry name" value="V-TYPE ATP SYNTHASE SUBUNIT C"/>
    <property type="match status" value="1"/>
</dbReference>
<dbReference type="InterPro" id="IPR044911">
    <property type="entry name" value="V-type_ATPase_csu/dsu_dom_3"/>
</dbReference>
<protein>
    <recommendedName>
        <fullName evidence="5">H+transporting two-sector ATPase C (AC39) subunit</fullName>
    </recommendedName>
</protein>
<gene>
    <name evidence="3" type="ORF">DHW61_08835</name>
</gene>
<evidence type="ECO:0000313" key="3">
    <source>
        <dbReference type="EMBL" id="HCL02505.1"/>
    </source>
</evidence>
<evidence type="ECO:0000313" key="4">
    <source>
        <dbReference type="Proteomes" id="UP000262969"/>
    </source>
</evidence>
<evidence type="ECO:0000256" key="1">
    <source>
        <dbReference type="ARBA" id="ARBA00022448"/>
    </source>
</evidence>
<organism evidence="3 4">
    <name type="scientific">Lachnoclostridium phytofermentans</name>
    <dbReference type="NCBI Taxonomy" id="66219"/>
    <lineage>
        <taxon>Bacteria</taxon>
        <taxon>Bacillati</taxon>
        <taxon>Bacillota</taxon>
        <taxon>Clostridia</taxon>
        <taxon>Lachnospirales</taxon>
        <taxon>Lachnospiraceae</taxon>
    </lineage>
</organism>
<proteinExistence type="predicted"/>
<dbReference type="PANTHER" id="PTHR38682:SF1">
    <property type="entry name" value="V-TYPE ATP SYNTHASE SUBUNIT C"/>
    <property type="match status" value="1"/>
</dbReference>
<dbReference type="InterPro" id="IPR050873">
    <property type="entry name" value="V-ATPase_V0D/AC39_subunit"/>
</dbReference>
<accession>A0A3D2X7I6</accession>